<organism evidence="7 8">
    <name type="scientific">Glonium stellatum</name>
    <dbReference type="NCBI Taxonomy" id="574774"/>
    <lineage>
        <taxon>Eukaryota</taxon>
        <taxon>Fungi</taxon>
        <taxon>Dikarya</taxon>
        <taxon>Ascomycota</taxon>
        <taxon>Pezizomycotina</taxon>
        <taxon>Dothideomycetes</taxon>
        <taxon>Pleosporomycetidae</taxon>
        <taxon>Gloniales</taxon>
        <taxon>Gloniaceae</taxon>
        <taxon>Glonium</taxon>
    </lineage>
</organism>
<feature type="transmembrane region" description="Helical" evidence="6">
    <location>
        <begin position="128"/>
        <end position="148"/>
    </location>
</feature>
<feature type="transmembrane region" description="Helical" evidence="6">
    <location>
        <begin position="370"/>
        <end position="390"/>
    </location>
</feature>
<dbReference type="AlphaFoldDB" id="A0A8E2ER73"/>
<name>A0A8E2ER73_9PEZI</name>
<keyword evidence="8" id="KW-1185">Reference proteome</keyword>
<dbReference type="PANTHER" id="PTHR11660:SF57">
    <property type="entry name" value="SOLUTE CARRIER FAMILY 40 MEMBER"/>
    <property type="match status" value="1"/>
</dbReference>
<keyword evidence="6" id="KW-0406">Ion transport</keyword>
<dbReference type="Proteomes" id="UP000250140">
    <property type="component" value="Unassembled WGS sequence"/>
</dbReference>
<comment type="similarity">
    <text evidence="6">Belongs to the ferroportin (FP) (TC 2.A.100) family. SLC40A subfamily.</text>
</comment>
<sequence>MSRERQEKEMKRGQAYTLYLCHTLSTWNARVYEFAAILFTAAAYPGGLRAASFVGITISLAAICFASALGRWIDQAPSRLRTLLTTIVVNRCAIFCSCLGWFLIVGGPKTKLRIRDGNTNEASDETDAALHGMAKTITFIAVLVLGVFENLARKANMISIERDWVPVLAPETGPIRFTLTQVNSIMARIDIVCKLIAPIAVSGFISVVPSVRIGVVALAATNLISLAPEIWSAKLLWDHISAWWNGYIPSLKLFFSTEVWIPSMAMSMLHSSVLSVTGIVIVFLLNSGYSLKVVTLAEAASSAFEIGSTFLAPVAVRKLSLTTLTRSHGLMNISHQDEEILSDTDSDIDADDPLHKNNFTPDVNVGIIRLGLWGVFGMLLTLAPTLPLLYQLTHMLAYPIPPNSSSPTLYSHPLLTIFLLILLSASRLGRGLFSLSTQQLAQARVPAHHRSSYAGTEIAFVSLFGLSHHVGGAIWSHPEQFSWLALGSVGAVGASSLMYGWWARSERGHLIHRNRLSMWRGQSIG</sequence>
<gene>
    <name evidence="7" type="ORF">AOQ84DRAFT_347778</name>
</gene>
<dbReference type="PANTHER" id="PTHR11660">
    <property type="entry name" value="SOLUTE CARRIER FAMILY 40 MEMBER"/>
    <property type="match status" value="1"/>
</dbReference>
<keyword evidence="3 6" id="KW-0812">Transmembrane</keyword>
<evidence type="ECO:0000313" key="8">
    <source>
        <dbReference type="Proteomes" id="UP000250140"/>
    </source>
</evidence>
<evidence type="ECO:0000256" key="6">
    <source>
        <dbReference type="RuleBase" id="RU365065"/>
    </source>
</evidence>
<protein>
    <recommendedName>
        <fullName evidence="6">Solute carrier family 40 member</fullName>
    </recommendedName>
</protein>
<keyword evidence="5 6" id="KW-0472">Membrane</keyword>
<feature type="transmembrane region" description="Helical" evidence="6">
    <location>
        <begin position="82"/>
        <end position="104"/>
    </location>
</feature>
<evidence type="ECO:0000256" key="2">
    <source>
        <dbReference type="ARBA" id="ARBA00022448"/>
    </source>
</evidence>
<dbReference type="Pfam" id="PF06963">
    <property type="entry name" value="FPN1"/>
    <property type="match status" value="3"/>
</dbReference>
<reference evidence="7 8" key="1">
    <citation type="journal article" date="2016" name="Nat. Commun.">
        <title>Ectomycorrhizal ecology is imprinted in the genome of the dominant symbiotic fungus Cenococcum geophilum.</title>
        <authorList>
            <consortium name="DOE Joint Genome Institute"/>
            <person name="Peter M."/>
            <person name="Kohler A."/>
            <person name="Ohm R.A."/>
            <person name="Kuo A."/>
            <person name="Krutzmann J."/>
            <person name="Morin E."/>
            <person name="Arend M."/>
            <person name="Barry K.W."/>
            <person name="Binder M."/>
            <person name="Choi C."/>
            <person name="Clum A."/>
            <person name="Copeland A."/>
            <person name="Grisel N."/>
            <person name="Haridas S."/>
            <person name="Kipfer T."/>
            <person name="LaButti K."/>
            <person name="Lindquist E."/>
            <person name="Lipzen A."/>
            <person name="Maire R."/>
            <person name="Meier B."/>
            <person name="Mihaltcheva S."/>
            <person name="Molinier V."/>
            <person name="Murat C."/>
            <person name="Poggeler S."/>
            <person name="Quandt C.A."/>
            <person name="Sperisen C."/>
            <person name="Tritt A."/>
            <person name="Tisserant E."/>
            <person name="Crous P.W."/>
            <person name="Henrissat B."/>
            <person name="Nehls U."/>
            <person name="Egli S."/>
            <person name="Spatafora J.W."/>
            <person name="Grigoriev I.V."/>
            <person name="Martin F.M."/>
        </authorList>
    </citation>
    <scope>NUCLEOTIDE SEQUENCE [LARGE SCALE GENOMIC DNA]</scope>
    <source>
        <strain evidence="7 8">CBS 207.34</strain>
    </source>
</reference>
<accession>A0A8E2ER73</accession>
<feature type="transmembrane region" description="Helical" evidence="6">
    <location>
        <begin position="195"/>
        <end position="220"/>
    </location>
</feature>
<evidence type="ECO:0000256" key="4">
    <source>
        <dbReference type="ARBA" id="ARBA00022989"/>
    </source>
</evidence>
<evidence type="ECO:0000313" key="7">
    <source>
        <dbReference type="EMBL" id="OCL03391.1"/>
    </source>
</evidence>
<evidence type="ECO:0000256" key="1">
    <source>
        <dbReference type="ARBA" id="ARBA00004141"/>
    </source>
</evidence>
<feature type="transmembrane region" description="Helical" evidence="6">
    <location>
        <begin position="454"/>
        <end position="475"/>
    </location>
</feature>
<dbReference type="GO" id="GO:0005381">
    <property type="term" value="F:iron ion transmembrane transporter activity"/>
    <property type="evidence" value="ECO:0007669"/>
    <property type="project" value="UniProtKB-UniRule"/>
</dbReference>
<dbReference type="EMBL" id="KV750746">
    <property type="protein sequence ID" value="OCL03391.1"/>
    <property type="molecule type" value="Genomic_DNA"/>
</dbReference>
<feature type="transmembrane region" description="Helical" evidence="6">
    <location>
        <begin position="481"/>
        <end position="503"/>
    </location>
</feature>
<dbReference type="OrthoDB" id="648861at2759"/>
<keyword evidence="2 6" id="KW-0813">Transport</keyword>
<proteinExistence type="inferred from homology"/>
<feature type="transmembrane region" description="Helical" evidence="6">
    <location>
        <begin position="410"/>
        <end position="433"/>
    </location>
</feature>
<evidence type="ECO:0000256" key="3">
    <source>
        <dbReference type="ARBA" id="ARBA00022692"/>
    </source>
</evidence>
<dbReference type="InterPro" id="IPR009716">
    <property type="entry name" value="Ferroportin-1"/>
</dbReference>
<comment type="subcellular location">
    <subcellularLocation>
        <location evidence="1 6">Membrane</location>
        <topology evidence="1 6">Multi-pass membrane protein</topology>
    </subcellularLocation>
</comment>
<feature type="transmembrane region" description="Helical" evidence="6">
    <location>
        <begin position="259"/>
        <end position="285"/>
    </location>
</feature>
<feature type="transmembrane region" description="Helical" evidence="6">
    <location>
        <begin position="20"/>
        <end position="44"/>
    </location>
</feature>
<dbReference type="GO" id="GO:0016020">
    <property type="term" value="C:membrane"/>
    <property type="evidence" value="ECO:0007669"/>
    <property type="project" value="UniProtKB-SubCell"/>
</dbReference>
<feature type="transmembrane region" description="Helical" evidence="6">
    <location>
        <begin position="50"/>
        <end position="70"/>
    </location>
</feature>
<evidence type="ECO:0000256" key="5">
    <source>
        <dbReference type="ARBA" id="ARBA00023136"/>
    </source>
</evidence>
<comment type="function">
    <text evidence="6">May be involved in iron transport and iron homeostasis.</text>
</comment>
<keyword evidence="4 6" id="KW-1133">Transmembrane helix</keyword>